<evidence type="ECO:0000256" key="10">
    <source>
        <dbReference type="ARBA" id="ARBA00049152"/>
    </source>
</evidence>
<dbReference type="PATRIC" id="fig|942150.3.peg.328"/>
<dbReference type="GO" id="GO:0005524">
    <property type="term" value="F:ATP binding"/>
    <property type="evidence" value="ECO:0007669"/>
    <property type="project" value="UniProtKB-KW"/>
</dbReference>
<dbReference type="EC" id="2.1.3.15" evidence="2"/>
<sequence length="257" mass="27501">MDERLKRLRAADRISAPTIIRALLPTMVRQRGDRLLGQDAALTAGFGQTATGQRLAVLGVDRGNDLASRRSKNGGALTVPGYRTALRVVQHAQKFGMPVVSLINMPGADASPVSERFGQSQAIADLIAATGQLPVPNLVIFLGEGHSGGALGFANANRIMMLDDALFNVASPEAVAAILHGQQTVSDAIDLLPMTATDLAERGLVDQVVSHETPKLVDTLISLIETQLQDLSQWDGLALIAQREAKFQHFLDTWPIN</sequence>
<dbReference type="InterPro" id="IPR011763">
    <property type="entry name" value="COA_CT_C"/>
</dbReference>
<organism evidence="12 13">
    <name type="scientific">Lactiplantibacillus xiangfangensis</name>
    <dbReference type="NCBI Taxonomy" id="942150"/>
    <lineage>
        <taxon>Bacteria</taxon>
        <taxon>Bacillati</taxon>
        <taxon>Bacillota</taxon>
        <taxon>Bacilli</taxon>
        <taxon>Lactobacillales</taxon>
        <taxon>Lactobacillaceae</taxon>
        <taxon>Lactiplantibacillus</taxon>
    </lineage>
</organism>
<dbReference type="GO" id="GO:2001295">
    <property type="term" value="P:malonyl-CoA biosynthetic process"/>
    <property type="evidence" value="ECO:0007669"/>
    <property type="project" value="UniProtKB-UniPathway"/>
</dbReference>
<keyword evidence="8" id="KW-0443">Lipid metabolism</keyword>
<dbReference type="Pfam" id="PF03255">
    <property type="entry name" value="ACCA"/>
    <property type="match status" value="1"/>
</dbReference>
<dbReference type="AlphaFoldDB" id="A0A0R2M6J6"/>
<dbReference type="GO" id="GO:0006633">
    <property type="term" value="P:fatty acid biosynthetic process"/>
    <property type="evidence" value="ECO:0007669"/>
    <property type="project" value="UniProtKB-KW"/>
</dbReference>
<dbReference type="NCBIfam" id="NF041504">
    <property type="entry name" value="AccA_sub"/>
    <property type="match status" value="1"/>
</dbReference>
<comment type="catalytic activity">
    <reaction evidence="10">
        <text>N(6)-carboxybiotinyl-L-lysyl-[protein] + acetyl-CoA = N(6)-biotinyl-L-lysyl-[protein] + malonyl-CoA</text>
        <dbReference type="Rhea" id="RHEA:54728"/>
        <dbReference type="Rhea" id="RHEA-COMP:10505"/>
        <dbReference type="Rhea" id="RHEA-COMP:10506"/>
        <dbReference type="ChEBI" id="CHEBI:57288"/>
        <dbReference type="ChEBI" id="CHEBI:57384"/>
        <dbReference type="ChEBI" id="CHEBI:83144"/>
        <dbReference type="ChEBI" id="CHEBI:83145"/>
        <dbReference type="EC" id="2.1.3.15"/>
    </reaction>
</comment>
<dbReference type="InterPro" id="IPR029045">
    <property type="entry name" value="ClpP/crotonase-like_dom_sf"/>
</dbReference>
<keyword evidence="6" id="KW-0276">Fatty acid metabolism</keyword>
<keyword evidence="13" id="KW-1185">Reference proteome</keyword>
<keyword evidence="7" id="KW-0067">ATP-binding</keyword>
<proteinExistence type="predicted"/>
<dbReference type="GO" id="GO:0003989">
    <property type="term" value="F:acetyl-CoA carboxylase activity"/>
    <property type="evidence" value="ECO:0007669"/>
    <property type="project" value="InterPro"/>
</dbReference>
<evidence type="ECO:0000256" key="9">
    <source>
        <dbReference type="ARBA" id="ARBA00023160"/>
    </source>
</evidence>
<keyword evidence="9" id="KW-0275">Fatty acid biosynthesis</keyword>
<comment type="pathway">
    <text evidence="1">Lipid metabolism; malonyl-CoA biosynthesis; malonyl-CoA from acetyl-CoA: step 1/1.</text>
</comment>
<comment type="caution">
    <text evidence="12">The sequence shown here is derived from an EMBL/GenBank/DDBJ whole genome shotgun (WGS) entry which is preliminary data.</text>
</comment>
<accession>A0A0R2M6J6</accession>
<dbReference type="PRINTS" id="PR01069">
    <property type="entry name" value="ACCCTRFRASEA"/>
</dbReference>
<reference evidence="12 13" key="1">
    <citation type="journal article" date="2015" name="Genome Announc.">
        <title>Expanding the biotechnology potential of lactobacilli through comparative genomics of 213 strains and associated genera.</title>
        <authorList>
            <person name="Sun Z."/>
            <person name="Harris H.M."/>
            <person name="McCann A."/>
            <person name="Guo C."/>
            <person name="Argimon S."/>
            <person name="Zhang W."/>
            <person name="Yang X."/>
            <person name="Jeffery I.B."/>
            <person name="Cooney J.C."/>
            <person name="Kagawa T.F."/>
            <person name="Liu W."/>
            <person name="Song Y."/>
            <person name="Salvetti E."/>
            <person name="Wrobel A."/>
            <person name="Rasinkangas P."/>
            <person name="Parkhill J."/>
            <person name="Rea M.C."/>
            <person name="O'Sullivan O."/>
            <person name="Ritari J."/>
            <person name="Douillard F.P."/>
            <person name="Paul Ross R."/>
            <person name="Yang R."/>
            <person name="Briner A.E."/>
            <person name="Felis G.E."/>
            <person name="de Vos W.M."/>
            <person name="Barrangou R."/>
            <person name="Klaenhammer T.R."/>
            <person name="Caufield P.W."/>
            <person name="Cui Y."/>
            <person name="Zhang H."/>
            <person name="O'Toole P.W."/>
        </authorList>
    </citation>
    <scope>NUCLEOTIDE SEQUENCE [LARGE SCALE GENOMIC DNA]</scope>
    <source>
        <strain evidence="12 13">LMG 26013</strain>
    </source>
</reference>
<keyword evidence="4 12" id="KW-0808">Transferase</keyword>
<dbReference type="SUPFAM" id="SSF52096">
    <property type="entry name" value="ClpP/crotonase"/>
    <property type="match status" value="1"/>
</dbReference>
<dbReference type="OrthoDB" id="9808023at2"/>
<name>A0A0R2M6J6_9LACO</name>
<feature type="domain" description="CoA carboxyltransferase C-terminal" evidence="11">
    <location>
        <begin position="1"/>
        <end position="230"/>
    </location>
</feature>
<evidence type="ECO:0000256" key="4">
    <source>
        <dbReference type="ARBA" id="ARBA00022679"/>
    </source>
</evidence>
<evidence type="ECO:0000256" key="3">
    <source>
        <dbReference type="ARBA" id="ARBA00022516"/>
    </source>
</evidence>
<dbReference type="InterPro" id="IPR001095">
    <property type="entry name" value="Acetyl_CoA_COase_a_su"/>
</dbReference>
<evidence type="ECO:0000256" key="7">
    <source>
        <dbReference type="ARBA" id="ARBA00022840"/>
    </source>
</evidence>
<dbReference type="PROSITE" id="PS50989">
    <property type="entry name" value="COA_CT_CTER"/>
    <property type="match status" value="1"/>
</dbReference>
<evidence type="ECO:0000256" key="6">
    <source>
        <dbReference type="ARBA" id="ARBA00022832"/>
    </source>
</evidence>
<gene>
    <name evidence="12" type="ORF">IV64_GL000321</name>
</gene>
<dbReference type="STRING" id="942150.IV64_GL000321"/>
<evidence type="ECO:0000259" key="11">
    <source>
        <dbReference type="PROSITE" id="PS50989"/>
    </source>
</evidence>
<protein>
    <recommendedName>
        <fullName evidence="2">acetyl-CoA carboxytransferase</fullName>
        <ecNumber evidence="2">2.1.3.15</ecNumber>
    </recommendedName>
</protein>
<keyword evidence="3" id="KW-0444">Lipid biosynthesis</keyword>
<dbReference type="PANTHER" id="PTHR42853">
    <property type="entry name" value="ACETYL-COENZYME A CARBOXYLASE CARBOXYL TRANSFERASE SUBUNIT ALPHA"/>
    <property type="match status" value="1"/>
</dbReference>
<dbReference type="Proteomes" id="UP000051783">
    <property type="component" value="Unassembled WGS sequence"/>
</dbReference>
<dbReference type="GO" id="GO:0016743">
    <property type="term" value="F:carboxyl- or carbamoyltransferase activity"/>
    <property type="evidence" value="ECO:0007669"/>
    <property type="project" value="InterPro"/>
</dbReference>
<dbReference type="RefSeq" id="WP_057706921.1">
    <property type="nucleotide sequence ID" value="NZ_JQCL01000074.1"/>
</dbReference>
<dbReference type="PANTHER" id="PTHR42853:SF3">
    <property type="entry name" value="ACETYL-COENZYME A CARBOXYLASE CARBOXYL TRANSFERASE SUBUNIT ALPHA, CHLOROPLASTIC"/>
    <property type="match status" value="1"/>
</dbReference>
<dbReference type="GO" id="GO:0009317">
    <property type="term" value="C:acetyl-CoA carboxylase complex"/>
    <property type="evidence" value="ECO:0007669"/>
    <property type="project" value="InterPro"/>
</dbReference>
<evidence type="ECO:0000313" key="12">
    <source>
        <dbReference type="EMBL" id="KRO09190.1"/>
    </source>
</evidence>
<dbReference type="Gene3D" id="3.90.226.10">
    <property type="entry name" value="2-enoyl-CoA Hydratase, Chain A, domain 1"/>
    <property type="match status" value="1"/>
</dbReference>
<dbReference type="EMBL" id="JQCL01000074">
    <property type="protein sequence ID" value="KRO09190.1"/>
    <property type="molecule type" value="Genomic_DNA"/>
</dbReference>
<evidence type="ECO:0000256" key="1">
    <source>
        <dbReference type="ARBA" id="ARBA00004956"/>
    </source>
</evidence>
<dbReference type="UniPathway" id="UPA00655">
    <property type="reaction ID" value="UER00711"/>
</dbReference>
<evidence type="ECO:0000313" key="13">
    <source>
        <dbReference type="Proteomes" id="UP000051783"/>
    </source>
</evidence>
<evidence type="ECO:0000256" key="8">
    <source>
        <dbReference type="ARBA" id="ARBA00023098"/>
    </source>
</evidence>
<evidence type="ECO:0000256" key="2">
    <source>
        <dbReference type="ARBA" id="ARBA00011883"/>
    </source>
</evidence>
<evidence type="ECO:0000256" key="5">
    <source>
        <dbReference type="ARBA" id="ARBA00022741"/>
    </source>
</evidence>
<keyword evidence="5" id="KW-0547">Nucleotide-binding</keyword>